<proteinExistence type="predicted"/>
<evidence type="ECO:0000313" key="1">
    <source>
        <dbReference type="EMBL" id="VXD12828.1"/>
    </source>
</evidence>
<accession>A0A7Z9BGI3</accession>
<dbReference type="RefSeq" id="WP_197046476.1">
    <property type="nucleotide sequence ID" value="NZ_LR735026.1"/>
</dbReference>
<sequence>MILLDTHVWLWLLHDPSQLSESAQAIIESDLQARLIWINLRYKSEK</sequence>
<name>A0A7Z9BGI3_9CYAN</name>
<organism evidence="1 2">
    <name type="scientific">Planktothrix paucivesiculata PCC 9631</name>
    <dbReference type="NCBI Taxonomy" id="671071"/>
    <lineage>
        <taxon>Bacteria</taxon>
        <taxon>Bacillati</taxon>
        <taxon>Cyanobacteriota</taxon>
        <taxon>Cyanophyceae</taxon>
        <taxon>Oscillatoriophycideae</taxon>
        <taxon>Oscillatoriales</taxon>
        <taxon>Microcoleaceae</taxon>
        <taxon>Planktothrix</taxon>
    </lineage>
</organism>
<gene>
    <name evidence="1" type="ORF">PL9631_1060215</name>
</gene>
<reference evidence="1" key="1">
    <citation type="submission" date="2019-10" db="EMBL/GenBank/DDBJ databases">
        <authorList>
            <consortium name="Genoscope - CEA"/>
            <person name="William W."/>
        </authorList>
    </citation>
    <scope>NUCLEOTIDE SEQUENCE [LARGE SCALE GENOMIC DNA]</scope>
    <source>
        <strain evidence="1">BBR_PRJEB10994</strain>
    </source>
</reference>
<evidence type="ECO:0008006" key="3">
    <source>
        <dbReference type="Google" id="ProtNLM"/>
    </source>
</evidence>
<evidence type="ECO:0000313" key="2">
    <source>
        <dbReference type="Proteomes" id="UP000182190"/>
    </source>
</evidence>
<dbReference type="AlphaFoldDB" id="A0A7Z9BGI3"/>
<keyword evidence="2" id="KW-1185">Reference proteome</keyword>
<dbReference type="InterPro" id="IPR029060">
    <property type="entry name" value="PIN-like_dom_sf"/>
</dbReference>
<comment type="caution">
    <text evidence="1">The sequence shown here is derived from an EMBL/GenBank/DDBJ whole genome shotgun (WGS) entry which is preliminary data.</text>
</comment>
<dbReference type="Proteomes" id="UP000182190">
    <property type="component" value="Unassembled WGS sequence"/>
</dbReference>
<protein>
    <recommendedName>
        <fullName evidence="3">PIN domain-containing protein</fullName>
    </recommendedName>
</protein>
<dbReference type="EMBL" id="CZCS02000009">
    <property type="protein sequence ID" value="VXD12828.1"/>
    <property type="molecule type" value="Genomic_DNA"/>
</dbReference>
<dbReference type="SUPFAM" id="SSF88723">
    <property type="entry name" value="PIN domain-like"/>
    <property type="match status" value="1"/>
</dbReference>